<protein>
    <recommendedName>
        <fullName evidence="2">polynucleotide adenylyltransferase</fullName>
        <ecNumber evidence="2">2.7.7.19</ecNumber>
    </recommendedName>
</protein>
<comment type="similarity">
    <text evidence="1">Belongs to the DNA polymerase type-B-like family.</text>
</comment>
<feature type="compositionally biased region" description="Basic and acidic residues" evidence="5">
    <location>
        <begin position="156"/>
        <end position="196"/>
    </location>
</feature>
<feature type="region of interest" description="Disordered" evidence="5">
    <location>
        <begin position="1"/>
        <end position="206"/>
    </location>
</feature>
<dbReference type="InterPro" id="IPR045862">
    <property type="entry name" value="Trf4-like"/>
</dbReference>
<dbReference type="EMBL" id="MU155233">
    <property type="protein sequence ID" value="KAF9478502.1"/>
    <property type="molecule type" value="Genomic_DNA"/>
</dbReference>
<dbReference type="GO" id="GO:0003729">
    <property type="term" value="F:mRNA binding"/>
    <property type="evidence" value="ECO:0007669"/>
    <property type="project" value="TreeGrafter"/>
</dbReference>
<evidence type="ECO:0000256" key="4">
    <source>
        <dbReference type="ARBA" id="ARBA00022842"/>
    </source>
</evidence>
<evidence type="ECO:0000259" key="6">
    <source>
        <dbReference type="Pfam" id="PF03828"/>
    </source>
</evidence>
<dbReference type="Pfam" id="PF03828">
    <property type="entry name" value="PAP_assoc"/>
    <property type="match status" value="1"/>
</dbReference>
<feature type="domain" description="PAP-associated" evidence="6">
    <location>
        <begin position="434"/>
        <end position="492"/>
    </location>
</feature>
<evidence type="ECO:0000313" key="8">
    <source>
        <dbReference type="EMBL" id="KAF9478502.1"/>
    </source>
</evidence>
<keyword evidence="9" id="KW-1185">Reference proteome</keyword>
<proteinExistence type="inferred from homology"/>
<dbReference type="AlphaFoldDB" id="A0A9P5YZM3"/>
<dbReference type="Gene3D" id="1.10.1410.10">
    <property type="match status" value="1"/>
</dbReference>
<dbReference type="Gene3D" id="3.30.460.10">
    <property type="entry name" value="Beta Polymerase, domain 2"/>
    <property type="match status" value="1"/>
</dbReference>
<dbReference type="PANTHER" id="PTHR23092">
    <property type="entry name" value="POLY(A) RNA POLYMERASE"/>
    <property type="match status" value="1"/>
</dbReference>
<accession>A0A9P5YZM3</accession>
<keyword evidence="3" id="KW-0479">Metal-binding</keyword>
<evidence type="ECO:0000256" key="5">
    <source>
        <dbReference type="SAM" id="MobiDB-lite"/>
    </source>
</evidence>
<comment type="caution">
    <text evidence="8">The sequence shown here is derived from an EMBL/GenBank/DDBJ whole genome shotgun (WGS) entry which is preliminary data.</text>
</comment>
<dbReference type="GO" id="GO:1990817">
    <property type="term" value="F:poly(A) RNA polymerase activity"/>
    <property type="evidence" value="ECO:0007669"/>
    <property type="project" value="UniProtKB-EC"/>
</dbReference>
<feature type="compositionally biased region" description="Low complexity" evidence="5">
    <location>
        <begin position="74"/>
        <end position="94"/>
    </location>
</feature>
<dbReference type="EC" id="2.7.7.19" evidence="2"/>
<evidence type="ECO:0000313" key="9">
    <source>
        <dbReference type="Proteomes" id="UP000807469"/>
    </source>
</evidence>
<dbReference type="PANTHER" id="PTHR23092:SF15">
    <property type="entry name" value="INACTIVE NON-CANONICAL POLY(A) RNA POLYMERASE PROTEIN TRF4-2-RELATED"/>
    <property type="match status" value="1"/>
</dbReference>
<feature type="compositionally biased region" description="Basic and acidic residues" evidence="5">
    <location>
        <begin position="118"/>
        <end position="140"/>
    </location>
</feature>
<name>A0A9P5YZM3_9AGAR</name>
<dbReference type="Pfam" id="PF22600">
    <property type="entry name" value="MTPAP-like_central"/>
    <property type="match status" value="1"/>
</dbReference>
<dbReference type="Proteomes" id="UP000807469">
    <property type="component" value="Unassembled WGS sequence"/>
</dbReference>
<dbReference type="GO" id="GO:0031499">
    <property type="term" value="C:TRAMP complex"/>
    <property type="evidence" value="ECO:0007669"/>
    <property type="project" value="TreeGrafter"/>
</dbReference>
<dbReference type="SUPFAM" id="SSF81301">
    <property type="entry name" value="Nucleotidyltransferase"/>
    <property type="match status" value="1"/>
</dbReference>
<feature type="region of interest" description="Disordered" evidence="5">
    <location>
        <begin position="585"/>
        <end position="731"/>
    </location>
</feature>
<dbReference type="GO" id="GO:0005730">
    <property type="term" value="C:nucleolus"/>
    <property type="evidence" value="ECO:0007669"/>
    <property type="project" value="TreeGrafter"/>
</dbReference>
<gene>
    <name evidence="8" type="ORF">BDN70DRAFT_906733</name>
</gene>
<reference evidence="8" key="1">
    <citation type="submission" date="2020-11" db="EMBL/GenBank/DDBJ databases">
        <authorList>
            <consortium name="DOE Joint Genome Institute"/>
            <person name="Ahrendt S."/>
            <person name="Riley R."/>
            <person name="Andreopoulos W."/>
            <person name="Labutti K."/>
            <person name="Pangilinan J."/>
            <person name="Ruiz-Duenas F.J."/>
            <person name="Barrasa J.M."/>
            <person name="Sanchez-Garcia M."/>
            <person name="Camarero S."/>
            <person name="Miyauchi S."/>
            <person name="Serrano A."/>
            <person name="Linde D."/>
            <person name="Babiker R."/>
            <person name="Drula E."/>
            <person name="Ayuso-Fernandez I."/>
            <person name="Pacheco R."/>
            <person name="Padilla G."/>
            <person name="Ferreira P."/>
            <person name="Barriuso J."/>
            <person name="Kellner H."/>
            <person name="Castanera R."/>
            <person name="Alfaro M."/>
            <person name="Ramirez L."/>
            <person name="Pisabarro A.G."/>
            <person name="Kuo A."/>
            <person name="Tritt A."/>
            <person name="Lipzen A."/>
            <person name="He G."/>
            <person name="Yan M."/>
            <person name="Ng V."/>
            <person name="Cullen D."/>
            <person name="Martin F."/>
            <person name="Rosso M.-N."/>
            <person name="Henrissat B."/>
            <person name="Hibbett D."/>
            <person name="Martinez A.T."/>
            <person name="Grigoriev I.V."/>
        </authorList>
    </citation>
    <scope>NUCLEOTIDE SEQUENCE</scope>
    <source>
        <strain evidence="8">CIRM-BRFM 674</strain>
    </source>
</reference>
<keyword evidence="4" id="KW-0460">Magnesium</keyword>
<feature type="compositionally biased region" description="Basic and acidic residues" evidence="5">
    <location>
        <begin position="605"/>
        <end position="645"/>
    </location>
</feature>
<dbReference type="CDD" id="cd05402">
    <property type="entry name" value="NT_PAP_TUTase"/>
    <property type="match status" value="1"/>
</dbReference>
<dbReference type="InterPro" id="IPR043519">
    <property type="entry name" value="NT_sf"/>
</dbReference>
<dbReference type="GO" id="GO:0046872">
    <property type="term" value="F:metal ion binding"/>
    <property type="evidence" value="ECO:0007669"/>
    <property type="project" value="UniProtKB-KW"/>
</dbReference>
<evidence type="ECO:0000256" key="2">
    <source>
        <dbReference type="ARBA" id="ARBA00012388"/>
    </source>
</evidence>
<dbReference type="SUPFAM" id="SSF81631">
    <property type="entry name" value="PAP/OAS1 substrate-binding domain"/>
    <property type="match status" value="1"/>
</dbReference>
<evidence type="ECO:0000256" key="3">
    <source>
        <dbReference type="ARBA" id="ARBA00022723"/>
    </source>
</evidence>
<evidence type="ECO:0000256" key="1">
    <source>
        <dbReference type="ARBA" id="ARBA00008593"/>
    </source>
</evidence>
<dbReference type="InterPro" id="IPR002058">
    <property type="entry name" value="PAP_assoc"/>
</dbReference>
<feature type="domain" description="Poly(A) RNA polymerase mitochondrial-like central palm" evidence="7">
    <location>
        <begin position="242"/>
        <end position="372"/>
    </location>
</feature>
<dbReference type="OrthoDB" id="273917at2759"/>
<evidence type="ECO:0000259" key="7">
    <source>
        <dbReference type="Pfam" id="PF22600"/>
    </source>
</evidence>
<organism evidence="8 9">
    <name type="scientific">Pholiota conissans</name>
    <dbReference type="NCBI Taxonomy" id="109636"/>
    <lineage>
        <taxon>Eukaryota</taxon>
        <taxon>Fungi</taxon>
        <taxon>Dikarya</taxon>
        <taxon>Basidiomycota</taxon>
        <taxon>Agaricomycotina</taxon>
        <taxon>Agaricomycetes</taxon>
        <taxon>Agaricomycetidae</taxon>
        <taxon>Agaricales</taxon>
        <taxon>Agaricineae</taxon>
        <taxon>Strophariaceae</taxon>
        <taxon>Pholiota</taxon>
    </lineage>
</organism>
<feature type="compositionally biased region" description="Basic and acidic residues" evidence="5">
    <location>
        <begin position="694"/>
        <end position="712"/>
    </location>
</feature>
<dbReference type="GO" id="GO:0010605">
    <property type="term" value="P:negative regulation of macromolecule metabolic process"/>
    <property type="evidence" value="ECO:0007669"/>
    <property type="project" value="UniProtKB-ARBA"/>
</dbReference>
<sequence>MATPSPRRTPAADKATPIDDSKSRTRRAHSQKDRRERRREAKRSKNDTPVASGSATPYAKPSSDNDGGELKILGASGSSMTTNNSNGKSNGNGKESTFAEGDDFIPFSFSDSSEDEAGPSHRSSDRKGKGKEAERKRDNTNDTGSEIVADNSLGKVVERLKAEKERDDTRSKVRTSEREWDRGKSERRDRRDDREPSRKRKHEDYDDGYANKKERLDAASRKCPWVNGLDLERCRNVAEMMHKEVESFVDWISPTPVEDEVRGLIVTHISKVVKSAFPDAKVYPFGSYQTKLYLPLGDIDLVVLSDAMAYSDKSTVLHVLANTLKRSGITSYVTIIAKAKVPIVKFVTTHGRFKVDISINQGNGLVSGDIITGFLKDMIPSAEGRESKALRSLVMVTKAFLSQRSMNEVYTGGLGSYAIMHPKIRTGEINPEKNLGVLVMEFFELYGNHFNYDEVGISVREGGTYFNKRQRGWHAEYKRNMLSIEDPADSSNDISSGSYNFFKVRAAFSGCHSMLTTTAYLRAGILNSRRHGQSVHLRDRYEPEDLTILSMVMGITQETINHRRLVQELYDKQVLHRVTGVKPLPTVVTANGGQKAAPSSSSARASHEVKSAWNDRDVDRDSDYEDGYRSRHHQLADDEGGRYDIGRQPPKKRRKTGRSEDAHAVYFEDDEEDTDGARREDAEYMSDESEDEERSIRDGVPRDGVPRNDNKRSYWLSKRSGIDADPEDDGH</sequence>
<dbReference type="GO" id="GO:0031123">
    <property type="term" value="P:RNA 3'-end processing"/>
    <property type="evidence" value="ECO:0007669"/>
    <property type="project" value="TreeGrafter"/>
</dbReference>
<feature type="compositionally biased region" description="Acidic residues" evidence="5">
    <location>
        <begin position="683"/>
        <end position="693"/>
    </location>
</feature>
<dbReference type="GO" id="GO:0043634">
    <property type="term" value="P:polyadenylation-dependent ncRNA catabolic process"/>
    <property type="evidence" value="ECO:0007669"/>
    <property type="project" value="TreeGrafter"/>
</dbReference>
<dbReference type="InterPro" id="IPR054708">
    <property type="entry name" value="MTPAP-like_central"/>
</dbReference>